<proteinExistence type="predicted"/>
<dbReference type="Pfam" id="PF13765">
    <property type="entry name" value="PRY"/>
    <property type="match status" value="1"/>
</dbReference>
<dbReference type="PRINTS" id="PR01407">
    <property type="entry name" value="BUTYPHLNCDUF"/>
</dbReference>
<dbReference type="InterPro" id="IPR006574">
    <property type="entry name" value="PRY"/>
</dbReference>
<keyword evidence="1" id="KW-0175">Coiled coil</keyword>
<feature type="coiled-coil region" evidence="1">
    <location>
        <begin position="87"/>
        <end position="114"/>
    </location>
</feature>
<dbReference type="PANTHER" id="PTHR24103">
    <property type="entry name" value="E3 UBIQUITIN-PROTEIN LIGASE TRIM"/>
    <property type="match status" value="1"/>
</dbReference>
<dbReference type="InterPro" id="IPR003879">
    <property type="entry name" value="Butyrophylin_SPRY"/>
</dbReference>
<dbReference type="InterPro" id="IPR043136">
    <property type="entry name" value="B30.2/SPRY_sf"/>
</dbReference>
<dbReference type="InterPro" id="IPR050143">
    <property type="entry name" value="TRIM/RBCC"/>
</dbReference>
<sequence length="333" mass="36868">MAERAAQVRRSAVEKACSSSEQQVLCDVCTERQLNIKEIKQSVKLGKEDADKVKIAGAEAFTALIESVKASLAQFIKTIEGTQRERAQKAEGFIKVLEEEISELMRDSSNVQKLSNIKEQVTPYQSITPLPLPALSKDMNNLFNITELKRVQQYAVEVNLDPETANDSLILSDDRKQVHYGDIHQIIPGNPKRLANVAVLGKQGFSSGKVYYEVQVEDRENWELGVVREPVIGNKCVTPTSKDGFWILSLSNSGAYRVSASGNIYLSTDPRKVGVFVGYEQGLVSFYDAESAGPIHSFTNCKFNVKVYPCLNPGYQSQTTPSPQSSVHLVQSM</sequence>
<reference evidence="3" key="1">
    <citation type="submission" date="2014-08" db="EMBL/GenBank/DDBJ databases">
        <authorList>
            <person name="Senf B."/>
            <person name="Petzold A."/>
            <person name="Downie B.R."/>
            <person name="Koch P."/>
            <person name="Platzer M."/>
        </authorList>
    </citation>
    <scope>NUCLEOTIDE SEQUENCE [LARGE SCALE GENOMIC DNA]</scope>
    <source>
        <strain evidence="3">GRZ</strain>
    </source>
</reference>
<dbReference type="SUPFAM" id="SSF49899">
    <property type="entry name" value="Concanavalin A-like lectins/glucanases"/>
    <property type="match status" value="1"/>
</dbReference>
<dbReference type="Ensembl" id="ENSNFUT00015008488.1">
    <property type="protein sequence ID" value="ENSNFUP00015008068.1"/>
    <property type="gene ID" value="ENSNFUG00015003959.1"/>
</dbReference>
<dbReference type="InterPro" id="IPR013320">
    <property type="entry name" value="ConA-like_dom_sf"/>
</dbReference>
<dbReference type="AlphaFoldDB" id="A0A8C6KQB7"/>
<reference evidence="3" key="3">
    <citation type="submission" date="2025-09" db="UniProtKB">
        <authorList>
            <consortium name="Ensembl"/>
        </authorList>
    </citation>
    <scope>IDENTIFICATION</scope>
</reference>
<protein>
    <recommendedName>
        <fullName evidence="2">B30.2/SPRY domain-containing protein</fullName>
    </recommendedName>
</protein>
<dbReference type="FunFam" id="2.60.120.920:FF:000004">
    <property type="entry name" value="Butyrophilin subfamily 1 member A1"/>
    <property type="match status" value="1"/>
</dbReference>
<evidence type="ECO:0000313" key="4">
    <source>
        <dbReference type="Proteomes" id="UP000694548"/>
    </source>
</evidence>
<keyword evidence="4" id="KW-1185">Reference proteome</keyword>
<reference evidence="3" key="2">
    <citation type="submission" date="2025-08" db="UniProtKB">
        <authorList>
            <consortium name="Ensembl"/>
        </authorList>
    </citation>
    <scope>IDENTIFICATION</scope>
</reference>
<dbReference type="InterPro" id="IPR058030">
    <property type="entry name" value="TRIM8/14/16/25/29/45/65_CC"/>
</dbReference>
<dbReference type="Pfam" id="PF25600">
    <property type="entry name" value="TRIM_CC"/>
    <property type="match status" value="1"/>
</dbReference>
<accession>A0A8C6KQB7</accession>
<organism evidence="3 4">
    <name type="scientific">Nothobranchius furzeri</name>
    <name type="common">Turquoise killifish</name>
    <dbReference type="NCBI Taxonomy" id="105023"/>
    <lineage>
        <taxon>Eukaryota</taxon>
        <taxon>Metazoa</taxon>
        <taxon>Chordata</taxon>
        <taxon>Craniata</taxon>
        <taxon>Vertebrata</taxon>
        <taxon>Euteleostomi</taxon>
        <taxon>Actinopterygii</taxon>
        <taxon>Neopterygii</taxon>
        <taxon>Teleostei</taxon>
        <taxon>Neoteleostei</taxon>
        <taxon>Acanthomorphata</taxon>
        <taxon>Ovalentaria</taxon>
        <taxon>Atherinomorphae</taxon>
        <taxon>Cyprinodontiformes</taxon>
        <taxon>Nothobranchiidae</taxon>
        <taxon>Nothobranchius</taxon>
    </lineage>
</organism>
<evidence type="ECO:0000256" key="1">
    <source>
        <dbReference type="SAM" id="Coils"/>
    </source>
</evidence>
<dbReference type="Proteomes" id="UP000694548">
    <property type="component" value="Chromosome sgr01"/>
</dbReference>
<dbReference type="CDD" id="cd13733">
    <property type="entry name" value="SPRY_PRY_C-I_1"/>
    <property type="match status" value="1"/>
</dbReference>
<dbReference type="GeneTree" id="ENSGT01040000240400"/>
<dbReference type="PROSITE" id="PS50188">
    <property type="entry name" value="B302_SPRY"/>
    <property type="match status" value="1"/>
</dbReference>
<dbReference type="InterPro" id="IPR001870">
    <property type="entry name" value="B30.2/SPRY"/>
</dbReference>
<dbReference type="InterPro" id="IPR003877">
    <property type="entry name" value="SPRY_dom"/>
</dbReference>
<dbReference type="SMART" id="SM00449">
    <property type="entry name" value="SPRY"/>
    <property type="match status" value="1"/>
</dbReference>
<evidence type="ECO:0000259" key="2">
    <source>
        <dbReference type="PROSITE" id="PS50188"/>
    </source>
</evidence>
<feature type="domain" description="B30.2/SPRY" evidence="2">
    <location>
        <begin position="138"/>
        <end position="329"/>
    </location>
</feature>
<dbReference type="Pfam" id="PF00622">
    <property type="entry name" value="SPRY"/>
    <property type="match status" value="1"/>
</dbReference>
<name>A0A8C6KQB7_NOTFU</name>
<dbReference type="SMART" id="SM00589">
    <property type="entry name" value="PRY"/>
    <property type="match status" value="1"/>
</dbReference>
<evidence type="ECO:0000313" key="3">
    <source>
        <dbReference type="Ensembl" id="ENSNFUP00015008068.1"/>
    </source>
</evidence>
<dbReference type="Gene3D" id="2.60.120.920">
    <property type="match status" value="1"/>
</dbReference>